<dbReference type="GO" id="GO:0052689">
    <property type="term" value="F:carboxylic ester hydrolase activity"/>
    <property type="evidence" value="ECO:0007669"/>
    <property type="project" value="TreeGrafter"/>
</dbReference>
<dbReference type="SMR" id="A0A194W290"/>
<gene>
    <name evidence="5" type="ORF">VM1G_06508</name>
</gene>
<dbReference type="InterPro" id="IPR002018">
    <property type="entry name" value="CarbesteraseB"/>
</dbReference>
<organism evidence="5 6">
    <name type="scientific">Cytospora mali</name>
    <name type="common">Apple Valsa canker fungus</name>
    <name type="synonym">Valsa mali</name>
    <dbReference type="NCBI Taxonomy" id="578113"/>
    <lineage>
        <taxon>Eukaryota</taxon>
        <taxon>Fungi</taxon>
        <taxon>Dikarya</taxon>
        <taxon>Ascomycota</taxon>
        <taxon>Pezizomycotina</taxon>
        <taxon>Sordariomycetes</taxon>
        <taxon>Sordariomycetidae</taxon>
        <taxon>Diaporthales</taxon>
        <taxon>Cytosporaceae</taxon>
        <taxon>Cytospora</taxon>
    </lineage>
</organism>
<sequence>MLIFPLLSFFYSGGLYGDASAAPSYNLTNFVHQSVLSGSPAVCRLAELPTHSIWVPLGPLRTQQQRRTSVFFGGEPSKVTIWDESSSALSVGKHLIAYGGQDAGLFRGAIIESGGMAEEWPYNVANMTAYMADLYQNLTDTLNITSTEVYSGSGLGPWLTVVDGDFLQDGPSESLAHSHFNPNVTVMYTTFTDEASVFLFGPAETIRTIEILYPNVNAVGLPTSYEPLEDDTESGLQYKRGVAFFTAAVETSSRRLTVDTWAATLGAAPAYPARLNLLTLDAAPALGAYHSAELAFIFNNVDSAEHDNAQLQETSLLTSRM</sequence>
<feature type="signal peptide" evidence="3">
    <location>
        <begin position="1"/>
        <end position="21"/>
    </location>
</feature>
<accession>A0A194W290</accession>
<dbReference type="OrthoDB" id="408631at2759"/>
<keyword evidence="6" id="KW-1185">Reference proteome</keyword>
<evidence type="ECO:0000256" key="1">
    <source>
        <dbReference type="ARBA" id="ARBA00005964"/>
    </source>
</evidence>
<dbReference type="InterPro" id="IPR029058">
    <property type="entry name" value="AB_hydrolase_fold"/>
</dbReference>
<name>A0A194W290_CYTMA</name>
<dbReference type="Pfam" id="PF00135">
    <property type="entry name" value="COesterase"/>
    <property type="match status" value="1"/>
</dbReference>
<feature type="domain" description="Carboxylesterase type B" evidence="4">
    <location>
        <begin position="71"/>
        <end position="204"/>
    </location>
</feature>
<evidence type="ECO:0000259" key="4">
    <source>
        <dbReference type="Pfam" id="PF00135"/>
    </source>
</evidence>
<evidence type="ECO:0000313" key="5">
    <source>
        <dbReference type="EMBL" id="KUI70641.1"/>
    </source>
</evidence>
<evidence type="ECO:0000256" key="2">
    <source>
        <dbReference type="ARBA" id="ARBA00022801"/>
    </source>
</evidence>
<dbReference type="PANTHER" id="PTHR43918">
    <property type="entry name" value="ACETYLCHOLINESTERASE"/>
    <property type="match status" value="1"/>
</dbReference>
<protein>
    <submittedName>
        <fullName evidence="5">Pyrethroid hydrolase Ces2e</fullName>
    </submittedName>
</protein>
<evidence type="ECO:0000256" key="3">
    <source>
        <dbReference type="SAM" id="SignalP"/>
    </source>
</evidence>
<feature type="chain" id="PRO_5008267039" evidence="3">
    <location>
        <begin position="22"/>
        <end position="321"/>
    </location>
</feature>
<dbReference type="InterPro" id="IPR050654">
    <property type="entry name" value="AChE-related_enzymes"/>
</dbReference>
<proteinExistence type="inferred from homology"/>
<dbReference type="Gene3D" id="3.40.50.1820">
    <property type="entry name" value="alpha/beta hydrolase"/>
    <property type="match status" value="1"/>
</dbReference>
<dbReference type="PANTHER" id="PTHR43918:SF4">
    <property type="entry name" value="CARBOXYLIC ESTER HYDROLASE"/>
    <property type="match status" value="1"/>
</dbReference>
<keyword evidence="2 5" id="KW-0378">Hydrolase</keyword>
<comment type="similarity">
    <text evidence="1">Belongs to the type-B carboxylesterase/lipase family.</text>
</comment>
<reference evidence="5" key="1">
    <citation type="submission" date="2014-12" db="EMBL/GenBank/DDBJ databases">
        <title>Genome Sequence of Valsa Canker Pathogens Uncovers a Specific Adaption of Colonization on Woody Bark.</title>
        <authorList>
            <person name="Yin Z."/>
            <person name="Liu H."/>
            <person name="Gao X."/>
            <person name="Li Z."/>
            <person name="Song N."/>
            <person name="Ke X."/>
            <person name="Dai Q."/>
            <person name="Wu Y."/>
            <person name="Sun Y."/>
            <person name="Xu J.-R."/>
            <person name="Kang Z.K."/>
            <person name="Wang L."/>
            <person name="Huang L."/>
        </authorList>
    </citation>
    <scope>NUCLEOTIDE SEQUENCE [LARGE SCALE GENOMIC DNA]</scope>
    <source>
        <strain evidence="5">03-8</strain>
    </source>
</reference>
<dbReference type="AlphaFoldDB" id="A0A194W290"/>
<keyword evidence="3" id="KW-0732">Signal</keyword>
<dbReference type="EMBL" id="CM003103">
    <property type="protein sequence ID" value="KUI70641.1"/>
    <property type="molecule type" value="Genomic_DNA"/>
</dbReference>
<evidence type="ECO:0000313" key="6">
    <source>
        <dbReference type="Proteomes" id="UP000078559"/>
    </source>
</evidence>
<dbReference type="SUPFAM" id="SSF53474">
    <property type="entry name" value="alpha/beta-Hydrolases"/>
    <property type="match status" value="1"/>
</dbReference>
<dbReference type="Proteomes" id="UP000078559">
    <property type="component" value="Chromosome 6"/>
</dbReference>